<sequence>MSNYEITAIAIPVLRPNAPAGIVAPPVQAMRMDDGKRFNKRGNGLCEGCYKHIRSSHDDGSSCDGCMAADVVELRKCARCKAIFYCSKACQKTDWKNHRQYCSQTTIDNEKMRQELLLDARRESLQTFCRKSEVFRQLGPLLANIADAAMAGTQSPERHVLLVYADWNSPNTDETATLPSRTPPFKHFIREAGLVPISRIEEILDRVCAAESSKGLTYIGWKRKTVKELKPHPEGWIPLFVLDETLPYPANHMCMHVRYRTDPRLFRPGSTMWNIQKLVNAGEPDDLWRDCKVQEVIQRPSLIGI</sequence>
<dbReference type="Proteomes" id="UP000814140">
    <property type="component" value="Unassembled WGS sequence"/>
</dbReference>
<gene>
    <name evidence="1" type="ORF">BV25DRAFT_1916952</name>
</gene>
<reference evidence="1" key="2">
    <citation type="journal article" date="2022" name="New Phytol.">
        <title>Evolutionary transition to the ectomycorrhizal habit in the genomes of a hyperdiverse lineage of mushroom-forming fungi.</title>
        <authorList>
            <person name="Looney B."/>
            <person name="Miyauchi S."/>
            <person name="Morin E."/>
            <person name="Drula E."/>
            <person name="Courty P.E."/>
            <person name="Kohler A."/>
            <person name="Kuo A."/>
            <person name="LaButti K."/>
            <person name="Pangilinan J."/>
            <person name="Lipzen A."/>
            <person name="Riley R."/>
            <person name="Andreopoulos W."/>
            <person name="He G."/>
            <person name="Johnson J."/>
            <person name="Nolan M."/>
            <person name="Tritt A."/>
            <person name="Barry K.W."/>
            <person name="Grigoriev I.V."/>
            <person name="Nagy L.G."/>
            <person name="Hibbett D."/>
            <person name="Henrissat B."/>
            <person name="Matheny P.B."/>
            <person name="Labbe J."/>
            <person name="Martin F.M."/>
        </authorList>
    </citation>
    <scope>NUCLEOTIDE SEQUENCE</scope>
    <source>
        <strain evidence="1">HHB10654</strain>
    </source>
</reference>
<evidence type="ECO:0000313" key="2">
    <source>
        <dbReference type="Proteomes" id="UP000814140"/>
    </source>
</evidence>
<keyword evidence="2" id="KW-1185">Reference proteome</keyword>
<evidence type="ECO:0000313" key="1">
    <source>
        <dbReference type="EMBL" id="KAI0061270.1"/>
    </source>
</evidence>
<name>A0ACB8SYN0_9AGAM</name>
<dbReference type="EMBL" id="MU277213">
    <property type="protein sequence ID" value="KAI0061270.1"/>
    <property type="molecule type" value="Genomic_DNA"/>
</dbReference>
<comment type="caution">
    <text evidence="1">The sequence shown here is derived from an EMBL/GenBank/DDBJ whole genome shotgun (WGS) entry which is preliminary data.</text>
</comment>
<reference evidence="1" key="1">
    <citation type="submission" date="2021-03" db="EMBL/GenBank/DDBJ databases">
        <authorList>
            <consortium name="DOE Joint Genome Institute"/>
            <person name="Ahrendt S."/>
            <person name="Looney B.P."/>
            <person name="Miyauchi S."/>
            <person name="Morin E."/>
            <person name="Drula E."/>
            <person name="Courty P.E."/>
            <person name="Chicoki N."/>
            <person name="Fauchery L."/>
            <person name="Kohler A."/>
            <person name="Kuo A."/>
            <person name="Labutti K."/>
            <person name="Pangilinan J."/>
            <person name="Lipzen A."/>
            <person name="Riley R."/>
            <person name="Andreopoulos W."/>
            <person name="He G."/>
            <person name="Johnson J."/>
            <person name="Barry K.W."/>
            <person name="Grigoriev I.V."/>
            <person name="Nagy L."/>
            <person name="Hibbett D."/>
            <person name="Henrissat B."/>
            <person name="Matheny P.B."/>
            <person name="Labbe J."/>
            <person name="Martin F."/>
        </authorList>
    </citation>
    <scope>NUCLEOTIDE SEQUENCE</scope>
    <source>
        <strain evidence="1">HHB10654</strain>
    </source>
</reference>
<accession>A0ACB8SYN0</accession>
<organism evidence="1 2">
    <name type="scientific">Artomyces pyxidatus</name>
    <dbReference type="NCBI Taxonomy" id="48021"/>
    <lineage>
        <taxon>Eukaryota</taxon>
        <taxon>Fungi</taxon>
        <taxon>Dikarya</taxon>
        <taxon>Basidiomycota</taxon>
        <taxon>Agaricomycotina</taxon>
        <taxon>Agaricomycetes</taxon>
        <taxon>Russulales</taxon>
        <taxon>Auriscalpiaceae</taxon>
        <taxon>Artomyces</taxon>
    </lineage>
</organism>
<proteinExistence type="predicted"/>
<protein>
    <submittedName>
        <fullName evidence="1">Uncharacterized protein</fullName>
    </submittedName>
</protein>